<dbReference type="KEGG" id="vg:26637590"/>
<evidence type="ECO:0000313" key="2">
    <source>
        <dbReference type="Proteomes" id="UP000202045"/>
    </source>
</evidence>
<accession>A0A0N9SK08</accession>
<keyword evidence="2" id="KW-1185">Reference proteome</keyword>
<dbReference type="GeneID" id="26637590"/>
<evidence type="ECO:0000313" key="1">
    <source>
        <dbReference type="EMBL" id="ALH47168.1"/>
    </source>
</evidence>
<dbReference type="RefSeq" id="YP_009211043.1">
    <property type="nucleotide sequence ID" value="NC_028935.2"/>
</dbReference>
<sequence>MCYTGDPANNPLDRVRILCTDTNNDELLIEQSVLEWFYVESGKDEKKAAIKALKYLLFQVAKMGDEKVGGVYLRNSSRFKSLKAVYDDLIKSSVSGLPYAGGISQCDIDIRRQQNPCSVKKYTEYGDAARYHGRDFCPNVNGVFIIERDE</sequence>
<reference evidence="1 2" key="1">
    <citation type="journal article" date="2017" name="MBio">
        <title>Novel 'Superspreader' Bacteriophages Promote Horizontal Gene Transfer by Transformation.</title>
        <authorList>
            <person name="Keen E.C."/>
            <person name="Bliskovsky V.V."/>
            <person name="Malagon F."/>
            <person name="Baker J.D."/>
            <person name="Prince J.S."/>
            <person name="Klaus J.S."/>
            <person name="Adhya S.L."/>
        </authorList>
    </citation>
    <scope>NUCLEOTIDE SEQUENCE [LARGE SCALE GENOMIC DNA]</scope>
</reference>
<dbReference type="Proteomes" id="UP000202045">
    <property type="component" value="Segment"/>
</dbReference>
<organism evidence="1 2">
    <name type="scientific">Escherichia phage SUSP2</name>
    <dbReference type="NCBI Taxonomy" id="1718669"/>
    <lineage>
        <taxon>Viruses</taxon>
        <taxon>Duplodnaviria</taxon>
        <taxon>Heunggongvirae</taxon>
        <taxon>Uroviricota</taxon>
        <taxon>Caudoviricetes</taxon>
        <taxon>Andersonviridae</taxon>
        <taxon>Ounavirinae</taxon>
        <taxon>Mooglevirus</taxon>
        <taxon>Mooglevirus susp2</taxon>
        <taxon>Suspvirus SUSP2</taxon>
    </lineage>
</organism>
<protein>
    <submittedName>
        <fullName evidence="1">Uncharacterized protein</fullName>
    </submittedName>
</protein>
<dbReference type="OrthoDB" id="12086at10239"/>
<dbReference type="EMBL" id="KT454806">
    <property type="protein sequence ID" value="ALH47168.1"/>
    <property type="molecule type" value="Genomic_DNA"/>
</dbReference>
<proteinExistence type="predicted"/>
<name>A0A0N9SK08_9CAUD</name>